<dbReference type="AlphaFoldDB" id="A0A1N7QIC1"/>
<dbReference type="OrthoDB" id="981508at2"/>
<dbReference type="InterPro" id="IPR027417">
    <property type="entry name" value="P-loop_NTPase"/>
</dbReference>
<dbReference type="GO" id="GO:0016740">
    <property type="term" value="F:transferase activity"/>
    <property type="evidence" value="ECO:0007669"/>
    <property type="project" value="UniProtKB-KW"/>
</dbReference>
<feature type="region of interest" description="Disordered" evidence="1">
    <location>
        <begin position="280"/>
        <end position="305"/>
    </location>
</feature>
<dbReference type="STRING" id="1086013.SAMN05421774_11146"/>
<dbReference type="Proteomes" id="UP000186141">
    <property type="component" value="Unassembled WGS sequence"/>
</dbReference>
<accession>A0A1N7QIC1</accession>
<keyword evidence="3" id="KW-1185">Reference proteome</keyword>
<gene>
    <name evidence="2" type="ORF">SAMN05421774_11146</name>
</gene>
<evidence type="ECO:0000256" key="1">
    <source>
        <dbReference type="SAM" id="MobiDB-lite"/>
    </source>
</evidence>
<evidence type="ECO:0000313" key="2">
    <source>
        <dbReference type="EMBL" id="SIT22257.1"/>
    </source>
</evidence>
<dbReference type="Gene3D" id="3.40.50.300">
    <property type="entry name" value="P-loop containing nucleotide triphosphate hydrolases"/>
    <property type="match status" value="1"/>
</dbReference>
<proteinExistence type="predicted"/>
<protein>
    <submittedName>
        <fullName evidence="2">Sulfotransferase family protein</fullName>
    </submittedName>
</protein>
<sequence>MKVFLLGVGAQKAGTTWLHDYLAAAPEADFGFAKEYHVFDALTLPDCVNFRKRIARQAIRSLKKPAETWMAQGKVRRAAFLADPEMYFDYFARLLQQDGIRLTGDITPTYAGLSEETLIRIRDGFAARGITVRPVFLMRDPVERLQSMVRMSFRDRKIHPSYEQETSMMRRKLATPGEQLRSDYAHTIRMLDTVFGTEAFYEFYERLFADASIRRLCDHLGIAWRTADFDTRKNVSRTENDLTPEDRQVFAHRYRKVYGFCGQRFGQGLIDMVWQPPEPGAGKRAGRLRQAAAAEDSGHNRSSAT</sequence>
<name>A0A1N7QIC1_9RHOB</name>
<evidence type="ECO:0000313" key="3">
    <source>
        <dbReference type="Proteomes" id="UP000186141"/>
    </source>
</evidence>
<keyword evidence="2" id="KW-0808">Transferase</keyword>
<dbReference type="EMBL" id="FTOT01000011">
    <property type="protein sequence ID" value="SIT22257.1"/>
    <property type="molecule type" value="Genomic_DNA"/>
</dbReference>
<dbReference type="RefSeq" id="WP_076533952.1">
    <property type="nucleotide sequence ID" value="NZ_BMEH01000011.1"/>
</dbReference>
<organism evidence="2 3">
    <name type="scientific">Gemmobacter megaterium</name>
    <dbReference type="NCBI Taxonomy" id="1086013"/>
    <lineage>
        <taxon>Bacteria</taxon>
        <taxon>Pseudomonadati</taxon>
        <taxon>Pseudomonadota</taxon>
        <taxon>Alphaproteobacteria</taxon>
        <taxon>Rhodobacterales</taxon>
        <taxon>Paracoccaceae</taxon>
        <taxon>Gemmobacter</taxon>
    </lineage>
</organism>
<dbReference type="SUPFAM" id="SSF52540">
    <property type="entry name" value="P-loop containing nucleoside triphosphate hydrolases"/>
    <property type="match status" value="1"/>
</dbReference>
<reference evidence="2 3" key="1">
    <citation type="submission" date="2017-01" db="EMBL/GenBank/DDBJ databases">
        <authorList>
            <person name="Mah S.A."/>
            <person name="Swanson W.J."/>
            <person name="Moy G.W."/>
            <person name="Vacquier V.D."/>
        </authorList>
    </citation>
    <scope>NUCLEOTIDE SEQUENCE [LARGE SCALE GENOMIC DNA]</scope>
    <source>
        <strain evidence="2 3">DSM 26375</strain>
    </source>
</reference>